<dbReference type="AlphaFoldDB" id="A0A371BDN1"/>
<evidence type="ECO:0000256" key="1">
    <source>
        <dbReference type="SAM" id="MobiDB-lite"/>
    </source>
</evidence>
<keyword evidence="4" id="KW-1185">Reference proteome</keyword>
<feature type="compositionally biased region" description="Low complexity" evidence="1">
    <location>
        <begin position="95"/>
        <end position="109"/>
    </location>
</feature>
<proteinExistence type="predicted"/>
<dbReference type="GO" id="GO:0016787">
    <property type="term" value="F:hydrolase activity"/>
    <property type="evidence" value="ECO:0007669"/>
    <property type="project" value="UniProtKB-KW"/>
</dbReference>
<accession>A0A371BDN1</accession>
<dbReference type="EMBL" id="QRGO01000001">
    <property type="protein sequence ID" value="RDV05716.1"/>
    <property type="molecule type" value="Genomic_DNA"/>
</dbReference>
<name>A0A371BDN1_9BRAD</name>
<comment type="caution">
    <text evidence="3">The sequence shown here is derived from an EMBL/GenBank/DDBJ whole genome shotgun (WGS) entry which is preliminary data.</text>
</comment>
<dbReference type="Gene3D" id="1.10.10.2520">
    <property type="entry name" value="Cell wall hydrolase SleB, domain 1"/>
    <property type="match status" value="1"/>
</dbReference>
<feature type="domain" description="Cell wall hydrolase SleB" evidence="2">
    <location>
        <begin position="261"/>
        <end position="371"/>
    </location>
</feature>
<protein>
    <submittedName>
        <fullName evidence="3">Cell wall hydrolase</fullName>
    </submittedName>
</protein>
<reference evidence="4" key="1">
    <citation type="submission" date="2018-08" db="EMBL/GenBank/DDBJ databases">
        <authorList>
            <person name="Kim S.-J."/>
            <person name="Jung G.-Y."/>
        </authorList>
    </citation>
    <scope>NUCLEOTIDE SEQUENCE [LARGE SCALE GENOMIC DNA]</scope>
    <source>
        <strain evidence="4">GY_H</strain>
    </source>
</reference>
<feature type="region of interest" description="Disordered" evidence="1">
    <location>
        <begin position="84"/>
        <end position="109"/>
    </location>
</feature>
<dbReference type="InterPro" id="IPR042047">
    <property type="entry name" value="SleB_dom1"/>
</dbReference>
<dbReference type="Proteomes" id="UP000263993">
    <property type="component" value="Unassembled WGS sequence"/>
</dbReference>
<evidence type="ECO:0000313" key="3">
    <source>
        <dbReference type="EMBL" id="RDV05716.1"/>
    </source>
</evidence>
<gene>
    <name evidence="3" type="ORF">DXH78_05730</name>
</gene>
<dbReference type="InterPro" id="IPR011105">
    <property type="entry name" value="Cell_wall_hydrolase_SleB"/>
</dbReference>
<evidence type="ECO:0000313" key="4">
    <source>
        <dbReference type="Proteomes" id="UP000263993"/>
    </source>
</evidence>
<dbReference type="Pfam" id="PF07486">
    <property type="entry name" value="Hydrolase_2"/>
    <property type="match status" value="1"/>
</dbReference>
<evidence type="ECO:0000259" key="2">
    <source>
        <dbReference type="Pfam" id="PF07486"/>
    </source>
</evidence>
<organism evidence="3 4">
    <name type="scientific">Undibacter mobilis</name>
    <dbReference type="NCBI Taxonomy" id="2292256"/>
    <lineage>
        <taxon>Bacteria</taxon>
        <taxon>Pseudomonadati</taxon>
        <taxon>Pseudomonadota</taxon>
        <taxon>Alphaproteobacteria</taxon>
        <taxon>Hyphomicrobiales</taxon>
        <taxon>Nitrobacteraceae</taxon>
        <taxon>Undibacter</taxon>
    </lineage>
</organism>
<dbReference type="OrthoDB" id="9785345at2"/>
<sequence length="404" mass="43892">MNANALTNVAALIRDSRLHYDELPDRVLAGIRQISIYNDRSSVVVAIPRDVPTPKPVAQLRPAPTLNDPVKLTPVAAERQRLALNKPEPVKTEAAKAAPTRTPRTAAPTADNAAVAALADVKHADAVELAMLQPAGDMRPGMVTLASLTSASPAAPTPAVAIKPDYSHVPASQTQAMLPAADYDDAPPVRLASLNAGALPVNSMTPEAMPISLPPLSMVPLPVPAPGVPPPSPAQRLNLDDKEYAKAQRCLANAIYWEARSEPVRGQMAVAQVVMNRVFSPFYPNDVCGVVYQNAHRHLSCQFTFACDGKRKTITERGHWARANRIAKQTLDGQIYVPEVAKSTHYHASYVNPIWNREMKKLVKFGLHSFYRPYAWGTGEDMPTWGKPSLIKTAMARHETGKKK</sequence>
<keyword evidence="3" id="KW-0378">Hydrolase</keyword>